<dbReference type="EMBL" id="LBMM01000075">
    <property type="protein sequence ID" value="KMR05062.1"/>
    <property type="molecule type" value="Genomic_DNA"/>
</dbReference>
<keyword evidence="2" id="KW-1185">Reference proteome</keyword>
<sequence length="87" mass="9948">MFHSKIGKAMIPPQIVGAKDEKAKYRRETGDREAPRKTLRLLPSETRNVGLDIPEMHWPHVPYSTGSSRKDSVQTVDCIIYRTNLLD</sequence>
<evidence type="ECO:0000313" key="2">
    <source>
        <dbReference type="Proteomes" id="UP000036403"/>
    </source>
</evidence>
<gene>
    <name evidence="1" type="ORF">RF55_255</name>
</gene>
<proteinExistence type="predicted"/>
<comment type="caution">
    <text evidence="1">The sequence shown here is derived from an EMBL/GenBank/DDBJ whole genome shotgun (WGS) entry which is preliminary data.</text>
</comment>
<accession>A0A0J7LAY2</accession>
<dbReference type="AlphaFoldDB" id="A0A0J7LAY2"/>
<dbReference type="PaxDb" id="67767-A0A0J7LAY2"/>
<protein>
    <submittedName>
        <fullName evidence="1">Uncharacterized protein</fullName>
    </submittedName>
</protein>
<name>A0A0J7LAY2_LASNI</name>
<dbReference type="Proteomes" id="UP000036403">
    <property type="component" value="Unassembled WGS sequence"/>
</dbReference>
<evidence type="ECO:0000313" key="1">
    <source>
        <dbReference type="EMBL" id="KMR05062.1"/>
    </source>
</evidence>
<organism evidence="1 2">
    <name type="scientific">Lasius niger</name>
    <name type="common">Black garden ant</name>
    <dbReference type="NCBI Taxonomy" id="67767"/>
    <lineage>
        <taxon>Eukaryota</taxon>
        <taxon>Metazoa</taxon>
        <taxon>Ecdysozoa</taxon>
        <taxon>Arthropoda</taxon>
        <taxon>Hexapoda</taxon>
        <taxon>Insecta</taxon>
        <taxon>Pterygota</taxon>
        <taxon>Neoptera</taxon>
        <taxon>Endopterygota</taxon>
        <taxon>Hymenoptera</taxon>
        <taxon>Apocrita</taxon>
        <taxon>Aculeata</taxon>
        <taxon>Formicoidea</taxon>
        <taxon>Formicidae</taxon>
        <taxon>Formicinae</taxon>
        <taxon>Lasius</taxon>
        <taxon>Lasius</taxon>
    </lineage>
</organism>
<reference evidence="1 2" key="1">
    <citation type="submission" date="2015-04" db="EMBL/GenBank/DDBJ databases">
        <title>Lasius niger genome sequencing.</title>
        <authorList>
            <person name="Konorov E.A."/>
            <person name="Nikitin M.A."/>
            <person name="Kirill M.V."/>
            <person name="Chang P."/>
        </authorList>
    </citation>
    <scope>NUCLEOTIDE SEQUENCE [LARGE SCALE GENOMIC DNA]</scope>
    <source>
        <tissue evidence="1">Whole</tissue>
    </source>
</reference>